<protein>
    <recommendedName>
        <fullName evidence="2">EGF-like domain-containing protein</fullName>
    </recommendedName>
</protein>
<name>Q22KY4_TETTS</name>
<gene>
    <name evidence="3" type="ORF">TTHERM_01178710</name>
</gene>
<feature type="domain" description="EGF-like" evidence="2">
    <location>
        <begin position="1179"/>
        <end position="1212"/>
    </location>
</feature>
<dbReference type="InterPro" id="IPR052798">
    <property type="entry name" value="Giardia_VSA"/>
</dbReference>
<feature type="transmembrane region" description="Helical" evidence="1">
    <location>
        <begin position="1510"/>
        <end position="1531"/>
    </location>
</feature>
<feature type="domain" description="EGF-like" evidence="2">
    <location>
        <begin position="637"/>
        <end position="670"/>
    </location>
</feature>
<feature type="transmembrane region" description="Helical" evidence="1">
    <location>
        <begin position="1382"/>
        <end position="1406"/>
    </location>
</feature>
<dbReference type="KEGG" id="tet:TTHERM_01178710"/>
<evidence type="ECO:0000313" key="3">
    <source>
        <dbReference type="EMBL" id="EAR85944.2"/>
    </source>
</evidence>
<feature type="domain" description="EGF-like" evidence="2">
    <location>
        <begin position="1068"/>
        <end position="1100"/>
    </location>
</feature>
<organism evidence="3 4">
    <name type="scientific">Tetrahymena thermophila (strain SB210)</name>
    <dbReference type="NCBI Taxonomy" id="312017"/>
    <lineage>
        <taxon>Eukaryota</taxon>
        <taxon>Sar</taxon>
        <taxon>Alveolata</taxon>
        <taxon>Ciliophora</taxon>
        <taxon>Intramacronucleata</taxon>
        <taxon>Oligohymenophorea</taxon>
        <taxon>Hymenostomatida</taxon>
        <taxon>Tetrahymenina</taxon>
        <taxon>Tetrahymenidae</taxon>
        <taxon>Tetrahymena</taxon>
    </lineage>
</organism>
<reference evidence="4" key="1">
    <citation type="journal article" date="2006" name="PLoS Biol.">
        <title>Macronuclear genome sequence of the ciliate Tetrahymena thermophila, a model eukaryote.</title>
        <authorList>
            <person name="Eisen J.A."/>
            <person name="Coyne R.S."/>
            <person name="Wu M."/>
            <person name="Wu D."/>
            <person name="Thiagarajan M."/>
            <person name="Wortman J.R."/>
            <person name="Badger J.H."/>
            <person name="Ren Q."/>
            <person name="Amedeo P."/>
            <person name="Jones K.M."/>
            <person name="Tallon L.J."/>
            <person name="Delcher A.L."/>
            <person name="Salzberg S.L."/>
            <person name="Silva J.C."/>
            <person name="Haas B.J."/>
            <person name="Majoros W.H."/>
            <person name="Farzad M."/>
            <person name="Carlton J.M."/>
            <person name="Smith R.K. Jr."/>
            <person name="Garg J."/>
            <person name="Pearlman R.E."/>
            <person name="Karrer K.M."/>
            <person name="Sun L."/>
            <person name="Manning G."/>
            <person name="Elde N.C."/>
            <person name="Turkewitz A.P."/>
            <person name="Asai D.J."/>
            <person name="Wilkes D.E."/>
            <person name="Wang Y."/>
            <person name="Cai H."/>
            <person name="Collins K."/>
            <person name="Stewart B.A."/>
            <person name="Lee S.R."/>
            <person name="Wilamowska K."/>
            <person name="Weinberg Z."/>
            <person name="Ruzzo W.L."/>
            <person name="Wloga D."/>
            <person name="Gaertig J."/>
            <person name="Frankel J."/>
            <person name="Tsao C.-C."/>
            <person name="Gorovsky M.A."/>
            <person name="Keeling P.J."/>
            <person name="Waller R.F."/>
            <person name="Patron N.J."/>
            <person name="Cherry J.M."/>
            <person name="Stover N.A."/>
            <person name="Krieger C.J."/>
            <person name="del Toro C."/>
            <person name="Ryder H.F."/>
            <person name="Williamson S.C."/>
            <person name="Barbeau R.A."/>
            <person name="Hamilton E.P."/>
            <person name="Orias E."/>
        </authorList>
    </citation>
    <scope>NUCLEOTIDE SEQUENCE [LARGE SCALE GENOMIC DNA]</scope>
    <source>
        <strain evidence="4">SB210</strain>
    </source>
</reference>
<feature type="domain" description="EGF-like" evidence="2">
    <location>
        <begin position="443"/>
        <end position="474"/>
    </location>
</feature>
<dbReference type="GeneID" id="7836314"/>
<dbReference type="PANTHER" id="PTHR23275:SF100">
    <property type="entry name" value="EGF-LIKE DOMAIN-CONTAINING PROTEIN"/>
    <property type="match status" value="1"/>
</dbReference>
<dbReference type="SUPFAM" id="SSF57184">
    <property type="entry name" value="Growth factor receptor domain"/>
    <property type="match status" value="6"/>
</dbReference>
<keyword evidence="1" id="KW-1133">Transmembrane helix</keyword>
<dbReference type="PANTHER" id="PTHR23275">
    <property type="entry name" value="CABRIOLET.-RELATED"/>
    <property type="match status" value="1"/>
</dbReference>
<feature type="domain" description="EGF-like" evidence="2">
    <location>
        <begin position="1002"/>
        <end position="1035"/>
    </location>
</feature>
<feature type="transmembrane region" description="Helical" evidence="1">
    <location>
        <begin position="1643"/>
        <end position="1668"/>
    </location>
</feature>
<dbReference type="SMART" id="SM00181">
    <property type="entry name" value="EGF"/>
    <property type="match status" value="17"/>
</dbReference>
<keyword evidence="1" id="KW-0812">Transmembrane</keyword>
<dbReference type="InParanoid" id="Q22KY4"/>
<feature type="domain" description="EGF-like" evidence="2">
    <location>
        <begin position="771"/>
        <end position="804"/>
    </location>
</feature>
<dbReference type="Proteomes" id="UP000009168">
    <property type="component" value="Unassembled WGS sequence"/>
</dbReference>
<dbReference type="EMBL" id="GG662532">
    <property type="protein sequence ID" value="EAR85944.2"/>
    <property type="molecule type" value="Genomic_DNA"/>
</dbReference>
<feature type="domain" description="EGF-like" evidence="2">
    <location>
        <begin position="224"/>
        <end position="258"/>
    </location>
</feature>
<feature type="domain" description="EGF-like" evidence="2">
    <location>
        <begin position="538"/>
        <end position="571"/>
    </location>
</feature>
<proteinExistence type="predicted"/>
<feature type="domain" description="EGF-like" evidence="2">
    <location>
        <begin position="186"/>
        <end position="220"/>
    </location>
</feature>
<feature type="domain" description="EGF-like" evidence="2">
    <location>
        <begin position="870"/>
        <end position="903"/>
    </location>
</feature>
<feature type="transmembrane region" description="Helical" evidence="1">
    <location>
        <begin position="1426"/>
        <end position="1449"/>
    </location>
</feature>
<evidence type="ECO:0000259" key="2">
    <source>
        <dbReference type="SMART" id="SM00181"/>
    </source>
</evidence>
<feature type="transmembrane region" description="Helical" evidence="1">
    <location>
        <begin position="1342"/>
        <end position="1370"/>
    </location>
</feature>
<evidence type="ECO:0000256" key="1">
    <source>
        <dbReference type="SAM" id="Phobius"/>
    </source>
</evidence>
<feature type="domain" description="EGF-like" evidence="2">
    <location>
        <begin position="373"/>
        <end position="411"/>
    </location>
</feature>
<feature type="domain" description="EGF-like" evidence="2">
    <location>
        <begin position="672"/>
        <end position="705"/>
    </location>
</feature>
<feature type="domain" description="EGF-like" evidence="2">
    <location>
        <begin position="738"/>
        <end position="769"/>
    </location>
</feature>
<sequence>MVTKIGLKLFVIFIYYIQGAYQYQKLLSKYYDTTTNCSNELKSNWDIIGGGSFPSNQCQISCSLSSYTYTSFYLSPFIYLSGFEITKNITQPASIIGYDLVFYVSGQFSVSIQGDNQILNTKVLQQQIYGTFPQEILYVGVNCQGATFQSIFTSSYVSGQSFTTFKLQFTNLPPNYGFFKIIMWANCVLNCDQCQDSSNCSICLQGFTLMVMPSGQKVCSQQEGCSKSNCLECAKSGIIEVCINCQPGYSLDNSNTCVSNGNACSSGQYQNTDKTCKSYSSSCQMQSPGSTTWVSCHQVPDQTAIKCYNNKLILLYERGNYNTRVCGCNNFAYCDQCTLSSCTKCITGYTLNGQSCSFSSCPQGYYLNQLTNLCNPQQCKDTQCQKCDQYICYQCASANYYVDGSNPAYCKQCLVNNCQQCNPDGTCKICNSGYYFSSGSCLSCIKNCMVCTNSQTCQNCISNYTLNSDKKSCICSINNCLQCSPSDGSVCQICSNGSFDSTSKTCKCSVQNCSLCNQNTNSSCQQCVGLYVKDNNNLCQCPIKNCSVCSQNGDQCLNCTQGYQLSSGNTKCNCSVLNCLQCSQTDGTICQICQNGSFDLISKTCICSVQNCSLCNQNDKSTCQKCVGSYVKDINGQCQCPIKNCSVCTANGDQCVTCIQGYQLSNGNTQCNCSIQNCLQCSQIDGSICQICQNGSFDLVSKTCKCTVQNCLLCNQNTNSSCQQCANSFVKDNNNQCQCSIKNCSQCNQTGNLCLACTQGYFLSNGNTQCNCSVENCLQCSQTDGSICQNCQNGQFDPTTKTCQCLVSNCMLCTQNANSRCQQCLGLYFKDINNQCQCPIKNCAACNTIGDKCLTCVQGYQLINGNTECNCSVQNCLQCSQTDGSICQDCQNGSFDPSTKACQCLVENCSLCDQNTNSSCKKCSGLYVKDNNNQCKCSIQNCSRCNQNGDQCIDCIQGYQLSSGNTQCNCSVQNCLQCSQIDGTICQVCQNGSFNIITKSCQCQVQNCSQCEQNDDHSCKQCMGLYVKDNNNQCQCPIANCNQCNQNGDQCLTCINGYQLNNSKTQCNCSVQNCIQCSQYDGNQCQQCQNGFINQGSQCQKQAQNCEIEDPTDGLKCLQCKNGYINTSSLCKCSVPNCKNCNTNDGSICDNCQDGFLLNDNKKQCLCEVNSQQCQTPSKCEVQMCKQCKENSQEKCQICQDTYTLTSDFFCVLELQNDFSVFQTVTQNIGYNVTIAFSQQIIFSQQDVQNLLNLQIEDFENPFVVNILSIKEQQIQVQLQLKDNCKNKKLIVQLNNIQFLHINNLKDSQKEVKLKEYIILSQNQVAQAQKTGEVAQGAANTLLITMILMIIIGNTYVLFSTIDLTTFIYFLLFVDIRHPQNLINFCSIFQNFQFAFVPNTIQVYFIEPNYVQPKTPQKFLENGYDAYFLNGAGQSCTIIAGIVTIYGIIKVLSYIPIPKIKIYIESKIKSGWEYSGFLDLIGCVYVYVLVSSLCQFYCFQFDEPLAFINYTLFAISFIFVFLAPITMVIFITKCKNLSDPQIQQQFGSLIGGLVVPNQQNNPENNLIKEHQNKVAAEPDIINFNKNNKNENSTIPKQQFLQLKWKKSGNFKNGVSEIILIMMQTSVCFLVEDSDNQDEQQRYNIGWVIIACASTILTIHIFSVVVDLIGVQSINNIFTQVGFIISSQKP</sequence>
<feature type="domain" description="EGF-like" evidence="2">
    <location>
        <begin position="1132"/>
        <end position="1168"/>
    </location>
</feature>
<dbReference type="RefSeq" id="XP_976539.2">
    <property type="nucleotide sequence ID" value="XM_971446.2"/>
</dbReference>
<accession>Q22KY4</accession>
<evidence type="ECO:0000313" key="4">
    <source>
        <dbReference type="Proteomes" id="UP000009168"/>
    </source>
</evidence>
<dbReference type="SMART" id="SM00261">
    <property type="entry name" value="FU"/>
    <property type="match status" value="6"/>
</dbReference>
<keyword evidence="1" id="KW-0472">Membrane</keyword>
<feature type="domain" description="EGF-like" evidence="2">
    <location>
        <begin position="412"/>
        <end position="442"/>
    </location>
</feature>
<dbReference type="InterPro" id="IPR006212">
    <property type="entry name" value="Furin_repeat"/>
</dbReference>
<feature type="transmembrane region" description="Helical" evidence="1">
    <location>
        <begin position="1470"/>
        <end position="1490"/>
    </location>
</feature>
<feature type="domain" description="EGF-like" evidence="2">
    <location>
        <begin position="936"/>
        <end position="971"/>
    </location>
</feature>
<dbReference type="HOGENOM" id="CLU_244588_0_0_1"/>
<dbReference type="InterPro" id="IPR000742">
    <property type="entry name" value="EGF"/>
</dbReference>
<dbReference type="OrthoDB" id="18487at2759"/>
<keyword evidence="4" id="KW-1185">Reference proteome</keyword>
<dbReference type="InterPro" id="IPR009030">
    <property type="entry name" value="Growth_fac_rcpt_cys_sf"/>
</dbReference>
<feature type="domain" description="EGF-like" evidence="2">
    <location>
        <begin position="573"/>
        <end position="606"/>
    </location>
</feature>